<feature type="region of interest" description="Disordered" evidence="9">
    <location>
        <begin position="82"/>
        <end position="109"/>
    </location>
</feature>
<dbReference type="EMBL" id="CAWUFR010000034">
    <property type="protein sequence ID" value="CAK6958440.1"/>
    <property type="molecule type" value="Genomic_DNA"/>
</dbReference>
<dbReference type="InterPro" id="IPR012337">
    <property type="entry name" value="RNaseH-like_sf"/>
</dbReference>
<dbReference type="GO" id="GO:0003887">
    <property type="term" value="F:DNA-directed DNA polymerase activity"/>
    <property type="evidence" value="ECO:0007669"/>
    <property type="project" value="UniProtKB-KW"/>
</dbReference>
<evidence type="ECO:0000313" key="12">
    <source>
        <dbReference type="Proteomes" id="UP001314229"/>
    </source>
</evidence>
<evidence type="ECO:0000256" key="6">
    <source>
        <dbReference type="ARBA" id="ARBA00022932"/>
    </source>
</evidence>
<dbReference type="InterPro" id="IPR036397">
    <property type="entry name" value="RNaseH_sf"/>
</dbReference>
<evidence type="ECO:0000313" key="11">
    <source>
        <dbReference type="EMBL" id="CAK6958440.1"/>
    </source>
</evidence>
<keyword evidence="12" id="KW-1185">Reference proteome</keyword>
<evidence type="ECO:0000256" key="4">
    <source>
        <dbReference type="ARBA" id="ARBA00022695"/>
    </source>
</evidence>
<keyword evidence="5" id="KW-0235">DNA replication</keyword>
<keyword evidence="4" id="KW-0548">Nucleotidyltransferase</keyword>
<dbReference type="PANTHER" id="PTHR33568">
    <property type="entry name" value="DNA POLYMERASE"/>
    <property type="match status" value="1"/>
</dbReference>
<keyword evidence="7" id="KW-0238">DNA-binding</keyword>
<dbReference type="InterPro" id="IPR043502">
    <property type="entry name" value="DNA/RNA_pol_sf"/>
</dbReference>
<dbReference type="GO" id="GO:0006260">
    <property type="term" value="P:DNA replication"/>
    <property type="evidence" value="ECO:0007669"/>
    <property type="project" value="UniProtKB-KW"/>
</dbReference>
<reference evidence="11 12" key="1">
    <citation type="submission" date="2024-01" db="EMBL/GenBank/DDBJ databases">
        <authorList>
            <person name="Alioto T."/>
            <person name="Alioto T."/>
            <person name="Gomez Garrido J."/>
        </authorList>
    </citation>
    <scope>NUCLEOTIDE SEQUENCE [LARGE SCALE GENOMIC DNA]</scope>
</reference>
<protein>
    <recommendedName>
        <fullName evidence="2">DNA-directed DNA polymerase</fullName>
        <ecNumber evidence="2">2.7.7.7</ecNumber>
    </recommendedName>
</protein>
<comment type="similarity">
    <text evidence="1">Belongs to the DNA polymerase type-B family.</text>
</comment>
<name>A0AAV1NG28_SCOSC</name>
<dbReference type="EC" id="2.7.7.7" evidence="2"/>
<dbReference type="Proteomes" id="UP001314229">
    <property type="component" value="Unassembled WGS sequence"/>
</dbReference>
<dbReference type="SUPFAM" id="SSF56672">
    <property type="entry name" value="DNA/RNA polymerases"/>
    <property type="match status" value="1"/>
</dbReference>
<evidence type="ECO:0000256" key="3">
    <source>
        <dbReference type="ARBA" id="ARBA00022679"/>
    </source>
</evidence>
<dbReference type="InterPro" id="IPR004868">
    <property type="entry name" value="DNA-dir_DNA_pol_B_mt/vir"/>
</dbReference>
<evidence type="ECO:0000256" key="5">
    <source>
        <dbReference type="ARBA" id="ARBA00022705"/>
    </source>
</evidence>
<keyword evidence="6" id="KW-0239">DNA-directed DNA polymerase</keyword>
<feature type="compositionally biased region" description="Polar residues" evidence="9">
    <location>
        <begin position="96"/>
        <end position="105"/>
    </location>
</feature>
<comment type="catalytic activity">
    <reaction evidence="8">
        <text>DNA(n) + a 2'-deoxyribonucleoside 5'-triphosphate = DNA(n+1) + diphosphate</text>
        <dbReference type="Rhea" id="RHEA:22508"/>
        <dbReference type="Rhea" id="RHEA-COMP:17339"/>
        <dbReference type="Rhea" id="RHEA-COMP:17340"/>
        <dbReference type="ChEBI" id="CHEBI:33019"/>
        <dbReference type="ChEBI" id="CHEBI:61560"/>
        <dbReference type="ChEBI" id="CHEBI:173112"/>
        <dbReference type="EC" id="2.7.7.7"/>
    </reaction>
</comment>
<evidence type="ECO:0000256" key="7">
    <source>
        <dbReference type="ARBA" id="ARBA00023125"/>
    </source>
</evidence>
<feature type="domain" description="DNA-directed DNA polymerase family B mitochondria/virus" evidence="10">
    <location>
        <begin position="496"/>
        <end position="675"/>
    </location>
</feature>
<evidence type="ECO:0000256" key="9">
    <source>
        <dbReference type="SAM" id="MobiDB-lite"/>
    </source>
</evidence>
<dbReference type="PANTHER" id="PTHR33568:SF3">
    <property type="entry name" value="DNA-DIRECTED DNA POLYMERASE"/>
    <property type="match status" value="1"/>
</dbReference>
<evidence type="ECO:0000256" key="1">
    <source>
        <dbReference type="ARBA" id="ARBA00005755"/>
    </source>
</evidence>
<evidence type="ECO:0000259" key="10">
    <source>
        <dbReference type="Pfam" id="PF03175"/>
    </source>
</evidence>
<dbReference type="GO" id="GO:0003677">
    <property type="term" value="F:DNA binding"/>
    <property type="evidence" value="ECO:0007669"/>
    <property type="project" value="UniProtKB-KW"/>
</dbReference>
<dbReference type="AlphaFoldDB" id="A0AAV1NG28"/>
<sequence>MANGVYIDGFNTQEDVDYMNVDTLYPEDAGIFETPAAAAAAAAAETIDDLDRFFQPTYAIIYRLNALDTALLFLENDTNAQTGGNITPENAGTGPQAGSSNSDGSPTMREISRSRFNNIEIRQILQFPMPAGVPDYGEFYGGVMGAAHELCDKVFSQAHDHDVIQMELRSDCFTKSVSSIVRPSQDDSGGLVTFQNLLDELVQSNMALMTDGGLELVVQLIRNPRGGSKRRLDSMIDSEVVKKRRKFLYVVENPDNRLCFAINLALLLNPYITDGEAERKGREIQRAVGLSEQTDVGFTDVSLFENYLDCKIVVFYRSEGKRSLCKFLTATPRKDKTVFLFLHQNHYYDCNRTCRSTHCMSKHKERVQRAAGADVLASQCDLYKQCGKCFKLWYTGVTGGCKPHVCLKLKCKICGTENLPDNGARHLCYIQPLKVDTTHTSKIVFYDFETYADRSGLHVPFLVCTKTLEGVRWKAKGESCARQFIKHFRSPAYARAVFIAHNSRGFDSYLILNAMLELGIKPSLIMQGSKVICFTEPDYAQRYIDSLSFLTMPLATLPQALGFEDKIKGYFPHAFSSQATLKYKGCYPPSEAYCVNRMTSEGKRKFECWYETVSGGVFDFEKEALRYCQNDVDILSKACTLFRNGFLEETGVDPFSRATIASACMKVFCTRFLVPETLALPPADHYRRQFKSFSHCSIQWLEWLAQSKGVFIRHALNAGEKQLGPYFVDGYSEHAGDKCVYEFLGCFYHGCAECFQPADECPLTHRTFEDLHSSTMKRLEALQSLFGVRVVVMREHTWRDLKRNNAEGDACTHDEEARALTGVWVTPEFNKALTLGYRVAKITEVWHFERQDDTIFLKYMQTFLKGKQEASGYPAEAVDRESKEKYIREYQTHQGILLDPDKIKPNPAKRQVSKLCLNSFWEKHRIKYFSFLNENVALIQWVYGDLYIAPPNK</sequence>
<keyword evidence="3" id="KW-0808">Transferase</keyword>
<dbReference type="GO" id="GO:0000166">
    <property type="term" value="F:nucleotide binding"/>
    <property type="evidence" value="ECO:0007669"/>
    <property type="project" value="InterPro"/>
</dbReference>
<dbReference type="Pfam" id="PF03175">
    <property type="entry name" value="DNA_pol_B_2"/>
    <property type="match status" value="1"/>
</dbReference>
<evidence type="ECO:0000256" key="2">
    <source>
        <dbReference type="ARBA" id="ARBA00012417"/>
    </source>
</evidence>
<evidence type="ECO:0000256" key="8">
    <source>
        <dbReference type="ARBA" id="ARBA00049244"/>
    </source>
</evidence>
<comment type="caution">
    <text evidence="11">The sequence shown here is derived from an EMBL/GenBank/DDBJ whole genome shotgun (WGS) entry which is preliminary data.</text>
</comment>
<accession>A0AAV1NG28</accession>
<organism evidence="11 12">
    <name type="scientific">Scomber scombrus</name>
    <name type="common">Atlantic mackerel</name>
    <name type="synonym">Scomber vernalis</name>
    <dbReference type="NCBI Taxonomy" id="13677"/>
    <lineage>
        <taxon>Eukaryota</taxon>
        <taxon>Metazoa</taxon>
        <taxon>Chordata</taxon>
        <taxon>Craniata</taxon>
        <taxon>Vertebrata</taxon>
        <taxon>Euteleostomi</taxon>
        <taxon>Actinopterygii</taxon>
        <taxon>Neopterygii</taxon>
        <taxon>Teleostei</taxon>
        <taxon>Neoteleostei</taxon>
        <taxon>Acanthomorphata</taxon>
        <taxon>Pelagiaria</taxon>
        <taxon>Scombriformes</taxon>
        <taxon>Scombridae</taxon>
        <taxon>Scomber</taxon>
    </lineage>
</organism>
<proteinExistence type="inferred from homology"/>
<dbReference type="SUPFAM" id="SSF53098">
    <property type="entry name" value="Ribonuclease H-like"/>
    <property type="match status" value="1"/>
</dbReference>
<dbReference type="Gene3D" id="3.30.420.10">
    <property type="entry name" value="Ribonuclease H-like superfamily/Ribonuclease H"/>
    <property type="match status" value="1"/>
</dbReference>
<feature type="non-terminal residue" evidence="11">
    <location>
        <position position="953"/>
    </location>
</feature>
<gene>
    <name evidence="11" type="ORF">FSCOSCO3_A003113</name>
</gene>